<evidence type="ECO:0000256" key="6">
    <source>
        <dbReference type="ARBA" id="ARBA00022737"/>
    </source>
</evidence>
<dbReference type="Pfam" id="PF22669">
    <property type="entry name" value="Exo_endo_phos2"/>
    <property type="match status" value="1"/>
</dbReference>
<dbReference type="SUPFAM" id="SSF101908">
    <property type="entry name" value="Putative isomerase YbhE"/>
    <property type="match status" value="1"/>
</dbReference>
<dbReference type="InterPro" id="IPR056455">
    <property type="entry name" value="Ig-like_IP5PC_F"/>
</dbReference>
<dbReference type="GO" id="GO:0046872">
    <property type="term" value="F:metal ion binding"/>
    <property type="evidence" value="ECO:0007669"/>
    <property type="project" value="UniProtKB-KW"/>
</dbReference>
<accession>A0A087HFV4</accession>
<dbReference type="FunFam" id="2.130.10.10:FF:001216">
    <property type="entry name" value="Type II inositol polyphosphate 5-phosphatase 15"/>
    <property type="match status" value="1"/>
</dbReference>
<dbReference type="OrthoDB" id="1925875at2759"/>
<dbReference type="PANTHER" id="PTHR11200">
    <property type="entry name" value="INOSITOL 5-PHOSPHATASE"/>
    <property type="match status" value="1"/>
</dbReference>
<comment type="cofactor">
    <cofactor evidence="1">
        <name>Mg(2+)</name>
        <dbReference type="ChEBI" id="CHEBI:18420"/>
    </cofactor>
</comment>
<dbReference type="Proteomes" id="UP000029120">
    <property type="component" value="Chromosome 2"/>
</dbReference>
<evidence type="ECO:0000256" key="3">
    <source>
        <dbReference type="ARBA" id="ARBA00022499"/>
    </source>
</evidence>
<keyword evidence="5" id="KW-0479">Metal-binding</keyword>
<gene>
    <name evidence="11" type="ordered locus">AALP_Aa2g073200</name>
</gene>
<dbReference type="GO" id="GO:0004439">
    <property type="term" value="F:phosphatidylinositol-4,5-bisphosphate 5-phosphatase activity"/>
    <property type="evidence" value="ECO:0007669"/>
    <property type="project" value="TreeGrafter"/>
</dbReference>
<dbReference type="SUPFAM" id="SSF56219">
    <property type="entry name" value="DNase I-like"/>
    <property type="match status" value="1"/>
</dbReference>
<dbReference type="eggNOG" id="KOG0565">
    <property type="taxonomic scope" value="Eukaryota"/>
</dbReference>
<dbReference type="FunFam" id="3.60.10.10:FF:000011">
    <property type="entry name" value="Type II inositol polyphosphate 5-phosphatase 15"/>
    <property type="match status" value="1"/>
</dbReference>
<protein>
    <recommendedName>
        <fullName evidence="10">Inositol polyphosphate-related phosphatase domain-containing protein</fullName>
    </recommendedName>
</protein>
<dbReference type="SMART" id="SM00128">
    <property type="entry name" value="IPPc"/>
    <property type="match status" value="1"/>
</dbReference>
<dbReference type="PANTHER" id="PTHR11200:SF300">
    <property type="entry name" value="TYPE II INOSITOL 1,4,5-TRISPHOSPHATE 5-PHOSPHATASE"/>
    <property type="match status" value="1"/>
</dbReference>
<sequence>MGDQEDDVFSFFTAPNDSGFSAATPSTLFNRCSYSSSSSSADDSPSVDDSNKRIDYMIQFLDRRLSEDGNFDVDASASLPEFVAKSGGSGIFKVPIRSAVHPNRPPSLEVRPHPLRETQIGRFLRTMTSTQTQLWAGGEDGAFRVWDLAQLYGSGRGSEAEDTAPYTETLGTEIGSAVVCMVADEGSGVVWSGHRDGRIRCWKLSVDHGIQEALSWQAHRAPVLSIAISAYGDIWSGSEGGALKVWPWEALGKSLSLMIEERHIAALSVERSYIDPKSQVSVNGFANTLTSDVTFLISDHTRARVWSASLLTFALWDARTRDLIKVFNVEGQLENRTDMSIYPDFGTEEEGKMKINASKKEKAQSSLGFFQRSRNALMGAADAVRRAAAKGGFCDDTKRTEAVVISADGAIWTGTANGTIMLWDGNGNFLRDYTYQSSGVLCMFTCCSRLWVGYSSGTVQVLDLEGKLLGGWVAHSGPIIEMAIGGGYLFTLANHGGIRGWNITSPGPLDNVLRAELAGKEFLYSRIENLNILAGTWNVGEGRASTDSLISWLGCAAARVEIVVAGLQEVEMGAGVLAMSAAKETVGLEGSPLGQWWLDMIGKTLDEGSSFVRAGSRQLAGLLICVWVRNDLKPHVGDVDAAAVPCGFGRAIGNKGAVGVRLRIYDRVLCFVNCHFAAHLEAVNRRNADFDHVYRTMTFSRQSSSLNQGVAGASFGVSVPRGGNAVGVNTVEARPELSEADMIIFLGDFNYRLDDITYDETRDFISQRCFDWLREKDQLHAEMEAGNVFQGMREAIIRFPPTYKFERHQAGLAGYDSGEKKRIPAWCDRILYRDSKNHLGDDCSLNCPVVSSVSQYDACMDVTDSDHKPVRCVFSVKIARVDESVRRQEFGNIINSNKKIKVMLGELSKVPETIVSTNNIILQNQDSTILRITNKSEKNIAFFKIICEGQSNIEEDGQAHDHRARGSFGFPPWLEVSPGTGIIKPNQIAEVSVHLEDFPTVEEFVDGVAQNSWCEDTRDEEVILVLMVQGRFSTETRSHRIRVRHCPRGGSTKKHYDDRPKTSGQLNALHRSDYHQLSYNTFDVVEQLKNLHSP</sequence>
<evidence type="ECO:0000256" key="1">
    <source>
        <dbReference type="ARBA" id="ARBA00001946"/>
    </source>
</evidence>
<keyword evidence="6" id="KW-0677">Repeat</keyword>
<name>A0A087HFV4_ARAAL</name>
<dbReference type="InterPro" id="IPR036691">
    <property type="entry name" value="Endo/exonu/phosph_ase_sf"/>
</dbReference>
<dbReference type="Gene3D" id="2.130.10.10">
    <property type="entry name" value="YVTN repeat-like/Quinoprotein amine dehydrogenase"/>
    <property type="match status" value="2"/>
</dbReference>
<dbReference type="CDD" id="cd09074">
    <property type="entry name" value="INPP5c"/>
    <property type="match status" value="1"/>
</dbReference>
<keyword evidence="12" id="KW-1185">Reference proteome</keyword>
<dbReference type="InterPro" id="IPR000300">
    <property type="entry name" value="IPPc"/>
</dbReference>
<keyword evidence="7" id="KW-0378">Hydrolase</keyword>
<reference evidence="12" key="1">
    <citation type="journal article" date="2015" name="Nat. Plants">
        <title>Genome expansion of Arabis alpina linked with retrotransposition and reduced symmetric DNA methylation.</title>
        <authorList>
            <person name="Willing E.M."/>
            <person name="Rawat V."/>
            <person name="Mandakova T."/>
            <person name="Maumus F."/>
            <person name="James G.V."/>
            <person name="Nordstroem K.J."/>
            <person name="Becker C."/>
            <person name="Warthmann N."/>
            <person name="Chica C."/>
            <person name="Szarzynska B."/>
            <person name="Zytnicki M."/>
            <person name="Albani M.C."/>
            <person name="Kiefer C."/>
            <person name="Bergonzi S."/>
            <person name="Castaings L."/>
            <person name="Mateos J.L."/>
            <person name="Berns M.C."/>
            <person name="Bujdoso N."/>
            <person name="Piofczyk T."/>
            <person name="de Lorenzo L."/>
            <person name="Barrero-Sicilia C."/>
            <person name="Mateos I."/>
            <person name="Piednoel M."/>
            <person name="Hagmann J."/>
            <person name="Chen-Min-Tao R."/>
            <person name="Iglesias-Fernandez R."/>
            <person name="Schuster S.C."/>
            <person name="Alonso-Blanco C."/>
            <person name="Roudier F."/>
            <person name="Carbonero P."/>
            <person name="Paz-Ares J."/>
            <person name="Davis S.J."/>
            <person name="Pecinka A."/>
            <person name="Quesneville H."/>
            <person name="Colot V."/>
            <person name="Lysak M.A."/>
            <person name="Weigel D."/>
            <person name="Coupland G."/>
            <person name="Schneeberger K."/>
        </authorList>
    </citation>
    <scope>NUCLEOTIDE SEQUENCE [LARGE SCALE GENOMIC DNA]</scope>
    <source>
        <strain evidence="12">cv. Pajares</strain>
    </source>
</reference>
<feature type="domain" description="Inositol polyphosphate-related phosphatase" evidence="10">
    <location>
        <begin position="528"/>
        <end position="882"/>
    </location>
</feature>
<dbReference type="GO" id="GO:0009846">
    <property type="term" value="P:pollen germination"/>
    <property type="evidence" value="ECO:0007669"/>
    <property type="project" value="UniProtKB-ARBA"/>
</dbReference>
<dbReference type="FunFam" id="2.130.10.10:FF:002156">
    <property type="entry name" value="Type I inositol polyphosphate 5-phosphatase 12"/>
    <property type="match status" value="1"/>
</dbReference>
<evidence type="ECO:0000313" key="12">
    <source>
        <dbReference type="Proteomes" id="UP000029120"/>
    </source>
</evidence>
<evidence type="ECO:0000256" key="2">
    <source>
        <dbReference type="ARBA" id="ARBA00010768"/>
    </source>
</evidence>
<evidence type="ECO:0000256" key="5">
    <source>
        <dbReference type="ARBA" id="ARBA00022723"/>
    </source>
</evidence>
<dbReference type="InterPro" id="IPR056454">
    <property type="entry name" value="Beta-prop_IP5PC_F"/>
</dbReference>
<evidence type="ECO:0000256" key="8">
    <source>
        <dbReference type="ARBA" id="ARBA00022842"/>
    </source>
</evidence>
<dbReference type="SMART" id="SM00320">
    <property type="entry name" value="WD40"/>
    <property type="match status" value="5"/>
</dbReference>
<comment type="similarity">
    <text evidence="2">Belongs to the inositol polyphosphate 5-phosphatase family.</text>
</comment>
<keyword evidence="4" id="KW-0853">WD repeat</keyword>
<evidence type="ECO:0000313" key="11">
    <source>
        <dbReference type="EMBL" id="KFK41006.1"/>
    </source>
</evidence>
<evidence type="ECO:0000256" key="9">
    <source>
        <dbReference type="ARBA" id="ARBA00022843"/>
    </source>
</evidence>
<dbReference type="InterPro" id="IPR046985">
    <property type="entry name" value="IP5"/>
</dbReference>
<keyword evidence="8" id="KW-0460">Magnesium</keyword>
<evidence type="ECO:0000256" key="4">
    <source>
        <dbReference type="ARBA" id="ARBA00022574"/>
    </source>
</evidence>
<dbReference type="Gene3D" id="3.60.10.10">
    <property type="entry name" value="Endonuclease/exonuclease/phosphatase"/>
    <property type="match status" value="1"/>
</dbReference>
<dbReference type="InterPro" id="IPR015943">
    <property type="entry name" value="WD40/YVTN_repeat-like_dom_sf"/>
</dbReference>
<proteinExistence type="inferred from homology"/>
<dbReference type="Gramene" id="KFK41006">
    <property type="protein sequence ID" value="KFK41006"/>
    <property type="gene ID" value="AALP_AA2G073200"/>
</dbReference>
<keyword evidence="9" id="KW-0832">Ubl conjugation</keyword>
<dbReference type="EMBL" id="CM002870">
    <property type="protein sequence ID" value="KFK41006.1"/>
    <property type="molecule type" value="Genomic_DNA"/>
</dbReference>
<dbReference type="AlphaFoldDB" id="A0A087HFV4"/>
<evidence type="ECO:0000256" key="7">
    <source>
        <dbReference type="ARBA" id="ARBA00022801"/>
    </source>
</evidence>
<dbReference type="Pfam" id="PF23755">
    <property type="entry name" value="Ig-like_IP5PC_F"/>
    <property type="match status" value="1"/>
</dbReference>
<organism evidence="11 12">
    <name type="scientific">Arabis alpina</name>
    <name type="common">Alpine rock-cress</name>
    <dbReference type="NCBI Taxonomy" id="50452"/>
    <lineage>
        <taxon>Eukaryota</taxon>
        <taxon>Viridiplantae</taxon>
        <taxon>Streptophyta</taxon>
        <taxon>Embryophyta</taxon>
        <taxon>Tracheophyta</taxon>
        <taxon>Spermatophyta</taxon>
        <taxon>Magnoliopsida</taxon>
        <taxon>eudicotyledons</taxon>
        <taxon>Gunneridae</taxon>
        <taxon>Pentapetalae</taxon>
        <taxon>rosids</taxon>
        <taxon>malvids</taxon>
        <taxon>Brassicales</taxon>
        <taxon>Brassicaceae</taxon>
        <taxon>Arabideae</taxon>
        <taxon>Arabis</taxon>
    </lineage>
</organism>
<dbReference type="GO" id="GO:0046856">
    <property type="term" value="P:phosphatidylinositol dephosphorylation"/>
    <property type="evidence" value="ECO:0007669"/>
    <property type="project" value="InterPro"/>
</dbReference>
<keyword evidence="3" id="KW-1017">Isopeptide bond</keyword>
<dbReference type="Pfam" id="PF23754">
    <property type="entry name" value="Beta-prop_IP5PC_F"/>
    <property type="match status" value="1"/>
</dbReference>
<evidence type="ECO:0000259" key="10">
    <source>
        <dbReference type="SMART" id="SM00128"/>
    </source>
</evidence>
<dbReference type="InterPro" id="IPR001680">
    <property type="entry name" value="WD40_rpt"/>
</dbReference>
<dbReference type="OMA" id="QWDRNGN"/>